<name>S7ZCE3_PENO1</name>
<gene>
    <name evidence="1" type="ORF">PDE_01292</name>
</gene>
<dbReference type="Proteomes" id="UP000019376">
    <property type="component" value="Unassembled WGS sequence"/>
</dbReference>
<proteinExistence type="predicted"/>
<evidence type="ECO:0000313" key="1">
    <source>
        <dbReference type="EMBL" id="EPS26356.1"/>
    </source>
</evidence>
<protein>
    <submittedName>
        <fullName evidence="1">Uncharacterized protein</fullName>
    </submittedName>
</protein>
<dbReference type="AlphaFoldDB" id="S7ZCE3"/>
<evidence type="ECO:0000313" key="2">
    <source>
        <dbReference type="Proteomes" id="UP000019376"/>
    </source>
</evidence>
<keyword evidence="2" id="KW-1185">Reference proteome</keyword>
<reference evidence="1 2" key="1">
    <citation type="journal article" date="2013" name="PLoS ONE">
        <title>Genomic and secretomic analyses reveal unique features of the lignocellulolytic enzyme system of Penicillium decumbens.</title>
        <authorList>
            <person name="Liu G."/>
            <person name="Zhang L."/>
            <person name="Wei X."/>
            <person name="Zou G."/>
            <person name="Qin Y."/>
            <person name="Ma L."/>
            <person name="Li J."/>
            <person name="Zheng H."/>
            <person name="Wang S."/>
            <person name="Wang C."/>
            <person name="Xun L."/>
            <person name="Zhao G.-P."/>
            <person name="Zhou Z."/>
            <person name="Qu Y."/>
        </authorList>
    </citation>
    <scope>NUCLEOTIDE SEQUENCE [LARGE SCALE GENOMIC DNA]</scope>
    <source>
        <strain evidence="2">114-2 / CGMCC 5302</strain>
    </source>
</reference>
<dbReference type="EMBL" id="KB644409">
    <property type="protein sequence ID" value="EPS26356.1"/>
    <property type="molecule type" value="Genomic_DNA"/>
</dbReference>
<sequence length="50" mass="5902">MLEGLEIGTHDLQLHKLVEAEMRNEKKKKYFEYDAKWVYVCASHGQTDMS</sequence>
<accession>S7ZCE3</accession>
<organism evidence="1 2">
    <name type="scientific">Penicillium oxalicum (strain 114-2 / CGMCC 5302)</name>
    <name type="common">Penicillium decumbens</name>
    <dbReference type="NCBI Taxonomy" id="933388"/>
    <lineage>
        <taxon>Eukaryota</taxon>
        <taxon>Fungi</taxon>
        <taxon>Dikarya</taxon>
        <taxon>Ascomycota</taxon>
        <taxon>Pezizomycotina</taxon>
        <taxon>Eurotiomycetes</taxon>
        <taxon>Eurotiomycetidae</taxon>
        <taxon>Eurotiales</taxon>
        <taxon>Aspergillaceae</taxon>
        <taxon>Penicillium</taxon>
    </lineage>
</organism>
<dbReference type="HOGENOM" id="CLU_3125564_0_0_1"/>